<evidence type="ECO:0000313" key="3">
    <source>
        <dbReference type="Proteomes" id="UP001596223"/>
    </source>
</evidence>
<proteinExistence type="predicted"/>
<organism evidence="2 3">
    <name type="scientific">Nocardia lasii</name>
    <dbReference type="NCBI Taxonomy" id="1616107"/>
    <lineage>
        <taxon>Bacteria</taxon>
        <taxon>Bacillati</taxon>
        <taxon>Actinomycetota</taxon>
        <taxon>Actinomycetes</taxon>
        <taxon>Mycobacteriales</taxon>
        <taxon>Nocardiaceae</taxon>
        <taxon>Nocardia</taxon>
    </lineage>
</organism>
<gene>
    <name evidence="2" type="ORF">ACFP3H_01970</name>
</gene>
<accession>A0ABW1JK96</accession>
<protein>
    <recommendedName>
        <fullName evidence="4">CsbD family protein</fullName>
    </recommendedName>
</protein>
<evidence type="ECO:0000313" key="2">
    <source>
        <dbReference type="EMBL" id="MFC6009809.1"/>
    </source>
</evidence>
<evidence type="ECO:0000256" key="1">
    <source>
        <dbReference type="SAM" id="MobiDB-lite"/>
    </source>
</evidence>
<dbReference type="RefSeq" id="WP_378598572.1">
    <property type="nucleotide sequence ID" value="NZ_JBHSQN010000001.1"/>
</dbReference>
<dbReference type="EMBL" id="JBHSQN010000001">
    <property type="protein sequence ID" value="MFC6009809.1"/>
    <property type="molecule type" value="Genomic_DNA"/>
</dbReference>
<sequence length="50" mass="5362">MSDTDNTTGKVKAEGEKIEADAKKAAHDVKEAADRAAGKVKDAFKQDDKK</sequence>
<name>A0ABW1JK96_9NOCA</name>
<keyword evidence="3" id="KW-1185">Reference proteome</keyword>
<dbReference type="Proteomes" id="UP001596223">
    <property type="component" value="Unassembled WGS sequence"/>
</dbReference>
<comment type="caution">
    <text evidence="2">The sequence shown here is derived from an EMBL/GenBank/DDBJ whole genome shotgun (WGS) entry which is preliminary data.</text>
</comment>
<evidence type="ECO:0008006" key="4">
    <source>
        <dbReference type="Google" id="ProtNLM"/>
    </source>
</evidence>
<reference evidence="3" key="1">
    <citation type="journal article" date="2019" name="Int. J. Syst. Evol. Microbiol.">
        <title>The Global Catalogue of Microorganisms (GCM) 10K type strain sequencing project: providing services to taxonomists for standard genome sequencing and annotation.</title>
        <authorList>
            <consortium name="The Broad Institute Genomics Platform"/>
            <consortium name="The Broad Institute Genome Sequencing Center for Infectious Disease"/>
            <person name="Wu L."/>
            <person name="Ma J."/>
        </authorList>
    </citation>
    <scope>NUCLEOTIDE SEQUENCE [LARGE SCALE GENOMIC DNA]</scope>
    <source>
        <strain evidence="3">CCUG 36956</strain>
    </source>
</reference>
<feature type="compositionally biased region" description="Basic and acidic residues" evidence="1">
    <location>
        <begin position="11"/>
        <end position="50"/>
    </location>
</feature>
<feature type="region of interest" description="Disordered" evidence="1">
    <location>
        <begin position="1"/>
        <end position="50"/>
    </location>
</feature>